<organism evidence="2 3">
    <name type="scientific">Rhodoplanes roseus</name>
    <dbReference type="NCBI Taxonomy" id="29409"/>
    <lineage>
        <taxon>Bacteria</taxon>
        <taxon>Pseudomonadati</taxon>
        <taxon>Pseudomonadota</taxon>
        <taxon>Alphaproteobacteria</taxon>
        <taxon>Hyphomicrobiales</taxon>
        <taxon>Nitrobacteraceae</taxon>
        <taxon>Rhodoplanes</taxon>
    </lineage>
</organism>
<dbReference type="PANTHER" id="PTHR37947:SF1">
    <property type="entry name" value="BLL2462 PROTEIN"/>
    <property type="match status" value="1"/>
</dbReference>
<dbReference type="OrthoDB" id="9769144at2"/>
<keyword evidence="1" id="KW-1133">Transmembrane helix</keyword>
<keyword evidence="3" id="KW-1185">Reference proteome</keyword>
<dbReference type="Proteomes" id="UP000249130">
    <property type="component" value="Unassembled WGS sequence"/>
</dbReference>
<evidence type="ECO:0000256" key="1">
    <source>
        <dbReference type="SAM" id="Phobius"/>
    </source>
</evidence>
<accession>A0A327KML8</accession>
<proteinExistence type="predicted"/>
<dbReference type="RefSeq" id="WP_111421955.1">
    <property type="nucleotide sequence ID" value="NZ_NPEX01000304.1"/>
</dbReference>
<protein>
    <recommendedName>
        <fullName evidence="4">Glutamine amidotransferase domain-containing protein</fullName>
    </recommendedName>
</protein>
<evidence type="ECO:0000313" key="2">
    <source>
        <dbReference type="EMBL" id="RAI39214.1"/>
    </source>
</evidence>
<keyword evidence="1" id="KW-0472">Membrane</keyword>
<dbReference type="PANTHER" id="PTHR37947">
    <property type="entry name" value="BLL2462 PROTEIN"/>
    <property type="match status" value="1"/>
</dbReference>
<evidence type="ECO:0008006" key="4">
    <source>
        <dbReference type="Google" id="ProtNLM"/>
    </source>
</evidence>
<dbReference type="EMBL" id="NPEX01000304">
    <property type="protein sequence ID" value="RAI39214.1"/>
    <property type="molecule type" value="Genomic_DNA"/>
</dbReference>
<keyword evidence="1" id="KW-0812">Transmembrane</keyword>
<evidence type="ECO:0000313" key="3">
    <source>
        <dbReference type="Proteomes" id="UP000249130"/>
    </source>
</evidence>
<comment type="caution">
    <text evidence="2">The sequence shown here is derived from an EMBL/GenBank/DDBJ whole genome shotgun (WGS) entry which is preliminary data.</text>
</comment>
<dbReference type="AlphaFoldDB" id="A0A327KML8"/>
<sequence length="690" mass="74716">MNFGISFAPLVPDYVVWAVAAAAAVIALLLVVARMRGAWIRTLALALLVLALANPSFTREDREPLSSVAVMVVDKSASQGFGDRAAQAEAARAALTDRLQRIPGLELRTVEAGQSDGESDGTRLFTALGAALADVPPERVAGAIMLTDGRVHDVPADAAALGFSAPVHALVTGHPGERDRRVVLTSAPRFGIVGQQQTVTFRVEDTGAPRSSAQVRISRDGETVDRRLVMSGDQVRVQVPIPHPGQNIVEIEASPIEGELTPLNNRAVVSIDGVRDKLRVLLVSGEPHAGERTWRNLLKSDANVDLVHFTILRPPEKQDGTPINELSLIAFPTRELFQQKINEFQLIIFDRYARQGVLPIIYFDNIARYVRDGGAVLVAAGPDYASQTSLWRTPLESILPAEPNGNVTEQAFRAALTDVGKRHPVTRTLEGANAEPPHWSRWFRIVDARPTEGMTVMKGPDDKPLLVLSREGEGRVALLLSDHIWLWARGYEGGGPHIDLLRRLSHWLMKQPDLEEEALRLFARGREIVVQRQTMAETAAPVTLTAPSGATRTLELDPADAGVWRKSMEASELGLWRATDGKLTALVNVGPANPREFAEVTSTTEVIGPLADATGGGARRLATRAGPDIDVPRVVPVRSSETFKGDAWIGLKMREASVVRGVGVLPMFAGLLGLLLLVGSLALTWAREGR</sequence>
<reference evidence="2 3" key="1">
    <citation type="submission" date="2017-07" db="EMBL/GenBank/DDBJ databases">
        <title>Draft Genome Sequences of Select Purple Nonsulfur Bacteria.</title>
        <authorList>
            <person name="Lasarre B."/>
            <person name="Mckinlay J.B."/>
        </authorList>
    </citation>
    <scope>NUCLEOTIDE SEQUENCE [LARGE SCALE GENOMIC DNA]</scope>
    <source>
        <strain evidence="2 3">DSM 5909</strain>
    </source>
</reference>
<feature type="transmembrane region" description="Helical" evidence="1">
    <location>
        <begin position="14"/>
        <end position="32"/>
    </location>
</feature>
<name>A0A327KML8_9BRAD</name>
<dbReference type="SUPFAM" id="SSF52317">
    <property type="entry name" value="Class I glutamine amidotransferase-like"/>
    <property type="match status" value="1"/>
</dbReference>
<dbReference type="InterPro" id="IPR029062">
    <property type="entry name" value="Class_I_gatase-like"/>
</dbReference>
<feature type="transmembrane region" description="Helical" evidence="1">
    <location>
        <begin position="39"/>
        <end position="57"/>
    </location>
</feature>
<gene>
    <name evidence="2" type="ORF">CH341_26295</name>
</gene>
<dbReference type="Gene3D" id="3.40.50.880">
    <property type="match status" value="1"/>
</dbReference>
<feature type="transmembrane region" description="Helical" evidence="1">
    <location>
        <begin position="664"/>
        <end position="686"/>
    </location>
</feature>